<sequence length="322" mass="36824">MACQNLIDNYTVFGQPPRRSEASLGEERFTYIDGCPRDWGALPLPSAPLNVGIDGGYVRNWNDKKTHFEVIVGKSIPDDDAGGGKCFGLVQSFDTKPKRRLFEVLKGQGMQLNQQITFFSDGGDTVRNLQLYLNPEAEHLLDWFHITMRLTVLSQTAKGLPMTFDDDGKHYELREPALKTIESIKRYLWHGNTYEALQHLESLERDLHAAADEGNKESVTRKLLRAVEEFHTYIANNQAFITNYGERYRQGDRISSGFVESAVNCVLAKRFCKRQQMQWSPKGAHLLLQMRTRVLNGELEQTFQEWYPGFRVGNDEELKKAA</sequence>
<name>A0A1R4H657_9GAMM</name>
<proteinExistence type="predicted"/>
<reference evidence="2" key="1">
    <citation type="submission" date="2017-02" db="EMBL/GenBank/DDBJ databases">
        <authorList>
            <person name="Daims H."/>
        </authorList>
    </citation>
    <scope>NUCLEOTIDE SEQUENCE [LARGE SCALE GENOMIC DNA]</scope>
</reference>
<keyword evidence="2" id="KW-1185">Reference proteome</keyword>
<organism evidence="1 2">
    <name type="scientific">Crenothrix polyspora</name>
    <dbReference type="NCBI Taxonomy" id="360316"/>
    <lineage>
        <taxon>Bacteria</taxon>
        <taxon>Pseudomonadati</taxon>
        <taxon>Pseudomonadota</taxon>
        <taxon>Gammaproteobacteria</taxon>
        <taxon>Methylococcales</taxon>
        <taxon>Crenotrichaceae</taxon>
        <taxon>Crenothrix</taxon>
    </lineage>
</organism>
<dbReference type="AlphaFoldDB" id="A0A1R4H657"/>
<dbReference type="EMBL" id="FUKJ01000153">
    <property type="protein sequence ID" value="SJM91714.1"/>
    <property type="molecule type" value="Genomic_DNA"/>
</dbReference>
<dbReference type="Proteomes" id="UP000195442">
    <property type="component" value="Unassembled WGS sequence"/>
</dbReference>
<protein>
    <recommendedName>
        <fullName evidence="3">Transposase</fullName>
    </recommendedName>
</protein>
<gene>
    <name evidence="1" type="ORF">CRENPOLYSF2_2360001</name>
</gene>
<evidence type="ECO:0000313" key="1">
    <source>
        <dbReference type="EMBL" id="SJM91714.1"/>
    </source>
</evidence>
<accession>A0A1R4H657</accession>
<evidence type="ECO:0000313" key="2">
    <source>
        <dbReference type="Proteomes" id="UP000195442"/>
    </source>
</evidence>
<dbReference type="NCBIfam" id="NF033572">
    <property type="entry name" value="transpos_ISKra4"/>
    <property type="match status" value="1"/>
</dbReference>
<evidence type="ECO:0008006" key="3">
    <source>
        <dbReference type="Google" id="ProtNLM"/>
    </source>
</evidence>